<dbReference type="RefSeq" id="WP_377262241.1">
    <property type="nucleotide sequence ID" value="NZ_JBHLUH010000094.1"/>
</dbReference>
<evidence type="ECO:0000256" key="5">
    <source>
        <dbReference type="ARBA" id="ARBA00023136"/>
    </source>
</evidence>
<dbReference type="Pfam" id="PF09678">
    <property type="entry name" value="Caa3_CtaG"/>
    <property type="match status" value="1"/>
</dbReference>
<feature type="transmembrane region" description="Helical" evidence="7">
    <location>
        <begin position="174"/>
        <end position="195"/>
    </location>
</feature>
<feature type="domain" description="Copper resistance protein D" evidence="8">
    <location>
        <begin position="238"/>
        <end position="334"/>
    </location>
</feature>
<dbReference type="PANTHER" id="PTHR34820:SF4">
    <property type="entry name" value="INNER MEMBRANE PROTEIN YEBZ"/>
    <property type="match status" value="1"/>
</dbReference>
<evidence type="ECO:0000256" key="2">
    <source>
        <dbReference type="ARBA" id="ARBA00022475"/>
    </source>
</evidence>
<dbReference type="InterPro" id="IPR008457">
    <property type="entry name" value="Cu-R_CopD_dom"/>
</dbReference>
<name>A0ABV6MHZ9_9ACTN</name>
<feature type="transmembrane region" description="Helical" evidence="7">
    <location>
        <begin position="63"/>
        <end position="82"/>
    </location>
</feature>
<feature type="transmembrane region" description="Helical" evidence="7">
    <location>
        <begin position="523"/>
        <end position="546"/>
    </location>
</feature>
<feature type="transmembrane region" description="Helical" evidence="7">
    <location>
        <begin position="316"/>
        <end position="335"/>
    </location>
</feature>
<dbReference type="Proteomes" id="UP001589867">
    <property type="component" value="Unassembled WGS sequence"/>
</dbReference>
<gene>
    <name evidence="9" type="ORF">ACFFIA_40850</name>
</gene>
<evidence type="ECO:0000256" key="4">
    <source>
        <dbReference type="ARBA" id="ARBA00022989"/>
    </source>
</evidence>
<feature type="transmembrane region" description="Helical" evidence="7">
    <location>
        <begin position="408"/>
        <end position="430"/>
    </location>
</feature>
<evidence type="ECO:0000313" key="9">
    <source>
        <dbReference type="EMBL" id="MFC0533968.1"/>
    </source>
</evidence>
<feature type="transmembrane region" description="Helical" evidence="7">
    <location>
        <begin position="558"/>
        <end position="577"/>
    </location>
</feature>
<feature type="transmembrane region" description="Helical" evidence="7">
    <location>
        <begin position="102"/>
        <end position="122"/>
    </location>
</feature>
<feature type="region of interest" description="Disordered" evidence="6">
    <location>
        <begin position="640"/>
        <end position="690"/>
    </location>
</feature>
<feature type="transmembrane region" description="Helical" evidence="7">
    <location>
        <begin position="275"/>
        <end position="296"/>
    </location>
</feature>
<dbReference type="PANTHER" id="PTHR34820">
    <property type="entry name" value="INNER MEMBRANE PROTEIN YEBZ"/>
    <property type="match status" value="1"/>
</dbReference>
<evidence type="ECO:0000256" key="7">
    <source>
        <dbReference type="SAM" id="Phobius"/>
    </source>
</evidence>
<feature type="transmembrane region" description="Helical" evidence="7">
    <location>
        <begin position="142"/>
        <end position="167"/>
    </location>
</feature>
<feature type="transmembrane region" description="Helical" evidence="7">
    <location>
        <begin position="377"/>
        <end position="396"/>
    </location>
</feature>
<sequence length="690" mass="72175">MTAAPPAGRSRQHAAGLAAGGLLVAGGVMAALLRFGGTTDRQPIPGLPDPGAATVWALPAARLGMQVGAVATIGLLLAAVLLSPRAEGGGLSAAAYRRVRAAAWTALGWLVCAVAALCYTLADLLGQPFGEAVSVNSVFNFATTVSLGQALATSAGLAAVVFLVCCATLTPKGAMIALVAAVAAVLPPIFTGHAAAAGNHQLAISGLLLHVVPVTFWAGGLLALVLAWRAQTKHLASAVRRFSPLAATCLAAVTVSGLLSAYVRLPSLDALTGSRYGQLILVKTAALVAIGFAGLWHRARAIPALAAGDRRPFVRVATVEVLVFAAAMGAAVALARTPAPVGADTGEESVAQDLLGYPMPGPLSAGRLLGDWLPDPLYLTAALAAAGLYTIAAWRLRRRGDAWPAARTAAFLAGCAVIVLATSSGLARYAPVLFSVHMVQHLLLTMVVPILIVLSGPVTLALRALPANTDPAWPGPREWIQGLLHSRPVALLTHPLIALALYVGSLYALYFTGLYETALRSHAAHLFMLTHMLAVGCLFFWVVLGVDPAPNRPGYPPRMLLVLVSMILHAFLGVALMQSGTVLATDWYTTLARPWGPTPLQDQRTAGGIAWSFGELPTLVVMGALLFQWARADEREQRRRDRAADRAEADGGEDPELAAYNRMLTDLATRDRRHAGRDRDQDPPGRLSSR</sequence>
<keyword evidence="2" id="KW-1003">Cell membrane</keyword>
<keyword evidence="3 7" id="KW-0812">Transmembrane</keyword>
<protein>
    <submittedName>
        <fullName evidence="9">Cytochrome c oxidase assembly protein</fullName>
    </submittedName>
</protein>
<evidence type="ECO:0000256" key="3">
    <source>
        <dbReference type="ARBA" id="ARBA00022692"/>
    </source>
</evidence>
<keyword evidence="5 7" id="KW-0472">Membrane</keyword>
<evidence type="ECO:0000259" key="8">
    <source>
        <dbReference type="Pfam" id="PF05425"/>
    </source>
</evidence>
<proteinExistence type="predicted"/>
<dbReference type="InterPro" id="IPR032694">
    <property type="entry name" value="CopC/D"/>
</dbReference>
<dbReference type="Pfam" id="PF05425">
    <property type="entry name" value="CopD"/>
    <property type="match status" value="1"/>
</dbReference>
<keyword evidence="4 7" id="KW-1133">Transmembrane helix</keyword>
<comment type="caution">
    <text evidence="9">The sequence shown here is derived from an EMBL/GenBank/DDBJ whole genome shotgun (WGS) entry which is preliminary data.</text>
</comment>
<feature type="transmembrane region" description="Helical" evidence="7">
    <location>
        <begin position="207"/>
        <end position="230"/>
    </location>
</feature>
<evidence type="ECO:0000256" key="1">
    <source>
        <dbReference type="ARBA" id="ARBA00004651"/>
    </source>
</evidence>
<feature type="transmembrane region" description="Helical" evidence="7">
    <location>
        <begin position="489"/>
        <end position="511"/>
    </location>
</feature>
<organism evidence="9 10">
    <name type="scientific">Phytohabitans kaempferiae</name>
    <dbReference type="NCBI Taxonomy" id="1620943"/>
    <lineage>
        <taxon>Bacteria</taxon>
        <taxon>Bacillati</taxon>
        <taxon>Actinomycetota</taxon>
        <taxon>Actinomycetes</taxon>
        <taxon>Micromonosporales</taxon>
        <taxon>Micromonosporaceae</taxon>
    </lineage>
</organism>
<comment type="subcellular location">
    <subcellularLocation>
        <location evidence="1">Cell membrane</location>
        <topology evidence="1">Multi-pass membrane protein</topology>
    </subcellularLocation>
</comment>
<feature type="transmembrane region" description="Helical" evidence="7">
    <location>
        <begin position="442"/>
        <end position="462"/>
    </location>
</feature>
<accession>A0ABV6MHZ9</accession>
<reference evidence="9 10" key="1">
    <citation type="submission" date="2024-09" db="EMBL/GenBank/DDBJ databases">
        <authorList>
            <person name="Sun Q."/>
            <person name="Mori K."/>
        </authorList>
    </citation>
    <scope>NUCLEOTIDE SEQUENCE [LARGE SCALE GENOMIC DNA]</scope>
    <source>
        <strain evidence="9 10">TBRC 3947</strain>
    </source>
</reference>
<evidence type="ECO:0000313" key="10">
    <source>
        <dbReference type="Proteomes" id="UP001589867"/>
    </source>
</evidence>
<feature type="transmembrane region" description="Helical" evidence="7">
    <location>
        <begin position="609"/>
        <end position="630"/>
    </location>
</feature>
<keyword evidence="10" id="KW-1185">Reference proteome</keyword>
<dbReference type="EMBL" id="JBHLUH010000094">
    <property type="protein sequence ID" value="MFC0533968.1"/>
    <property type="molecule type" value="Genomic_DNA"/>
</dbReference>
<feature type="compositionally biased region" description="Basic and acidic residues" evidence="6">
    <location>
        <begin position="640"/>
        <end position="649"/>
    </location>
</feature>
<evidence type="ECO:0000256" key="6">
    <source>
        <dbReference type="SAM" id="MobiDB-lite"/>
    </source>
</evidence>
<feature type="transmembrane region" description="Helical" evidence="7">
    <location>
        <begin position="242"/>
        <end position="263"/>
    </location>
</feature>
<dbReference type="InterPro" id="IPR019108">
    <property type="entry name" value="Caa3_assmbl_CtaG-rel"/>
</dbReference>